<dbReference type="InterPro" id="IPR009056">
    <property type="entry name" value="Cyt_c-like_dom"/>
</dbReference>
<reference evidence="6 7" key="1">
    <citation type="submission" date="2019-10" db="EMBL/GenBank/DDBJ databases">
        <title>New genus of Silvanigrellaceae.</title>
        <authorList>
            <person name="Pitt A."/>
            <person name="Hahn M.W."/>
        </authorList>
    </citation>
    <scope>NUCLEOTIDE SEQUENCE [LARGE SCALE GENOMIC DNA]</scope>
    <source>
        <strain evidence="6 7">33A1-SZDP</strain>
    </source>
</reference>
<dbReference type="GO" id="GO:0009055">
    <property type="term" value="F:electron transfer activity"/>
    <property type="evidence" value="ECO:0007669"/>
    <property type="project" value="InterPro"/>
</dbReference>
<evidence type="ECO:0000313" key="6">
    <source>
        <dbReference type="EMBL" id="KAB8029706.1"/>
    </source>
</evidence>
<evidence type="ECO:0000256" key="2">
    <source>
        <dbReference type="ARBA" id="ARBA00022723"/>
    </source>
</evidence>
<evidence type="ECO:0000259" key="5">
    <source>
        <dbReference type="PROSITE" id="PS51007"/>
    </source>
</evidence>
<dbReference type="RefSeq" id="WP_152213058.1">
    <property type="nucleotide sequence ID" value="NZ_WFLN01000007.1"/>
</dbReference>
<dbReference type="SUPFAM" id="SSF46626">
    <property type="entry name" value="Cytochrome c"/>
    <property type="match status" value="1"/>
</dbReference>
<keyword evidence="1 4" id="KW-0349">Heme</keyword>
<dbReference type="Proteomes" id="UP000442694">
    <property type="component" value="Unassembled WGS sequence"/>
</dbReference>
<keyword evidence="2 4" id="KW-0479">Metal-binding</keyword>
<protein>
    <submittedName>
        <fullName evidence="6">C-type cytochrome</fullName>
    </submittedName>
</protein>
<dbReference type="Pfam" id="PF13442">
    <property type="entry name" value="Cytochrome_CBB3"/>
    <property type="match status" value="1"/>
</dbReference>
<evidence type="ECO:0000256" key="3">
    <source>
        <dbReference type="ARBA" id="ARBA00023004"/>
    </source>
</evidence>
<sequence>MNALFKNFCKITFIFFSFQVYAKDIKNDSLVTQGKKIYVDNCVMCHGEKGDGNGPVGKNLIPKPKHLKAYNAKQIIKILNDGKVDMMSHLKSGLTENQKEAVSQYAEKTFSSK</sequence>
<gene>
    <name evidence="6" type="ORF">GCL57_09175</name>
</gene>
<name>A0A833JBL4_9BACT</name>
<dbReference type="AlphaFoldDB" id="A0A833JBL4"/>
<proteinExistence type="predicted"/>
<evidence type="ECO:0000256" key="1">
    <source>
        <dbReference type="ARBA" id="ARBA00022617"/>
    </source>
</evidence>
<comment type="caution">
    <text evidence="6">The sequence shown here is derived from an EMBL/GenBank/DDBJ whole genome shotgun (WGS) entry which is preliminary data.</text>
</comment>
<keyword evidence="3 4" id="KW-0408">Iron</keyword>
<keyword evidence="7" id="KW-1185">Reference proteome</keyword>
<evidence type="ECO:0000313" key="7">
    <source>
        <dbReference type="Proteomes" id="UP000442694"/>
    </source>
</evidence>
<dbReference type="PROSITE" id="PS51007">
    <property type="entry name" value="CYTC"/>
    <property type="match status" value="1"/>
</dbReference>
<dbReference type="GO" id="GO:0046872">
    <property type="term" value="F:metal ion binding"/>
    <property type="evidence" value="ECO:0007669"/>
    <property type="project" value="UniProtKB-KW"/>
</dbReference>
<evidence type="ECO:0000256" key="4">
    <source>
        <dbReference type="PROSITE-ProRule" id="PRU00433"/>
    </source>
</evidence>
<feature type="domain" description="Cytochrome c" evidence="5">
    <location>
        <begin position="29"/>
        <end position="110"/>
    </location>
</feature>
<accession>A0A833JBL4</accession>
<dbReference type="Gene3D" id="1.10.760.10">
    <property type="entry name" value="Cytochrome c-like domain"/>
    <property type="match status" value="1"/>
</dbReference>
<dbReference type="InterPro" id="IPR036909">
    <property type="entry name" value="Cyt_c-like_dom_sf"/>
</dbReference>
<dbReference type="GO" id="GO:0020037">
    <property type="term" value="F:heme binding"/>
    <property type="evidence" value="ECO:0007669"/>
    <property type="project" value="InterPro"/>
</dbReference>
<organism evidence="6 7">
    <name type="scientific">Fluviispira multicolorata</name>
    <dbReference type="NCBI Taxonomy" id="2654512"/>
    <lineage>
        <taxon>Bacteria</taxon>
        <taxon>Pseudomonadati</taxon>
        <taxon>Bdellovibrionota</taxon>
        <taxon>Oligoflexia</taxon>
        <taxon>Silvanigrellales</taxon>
        <taxon>Silvanigrellaceae</taxon>
        <taxon>Fluviispira</taxon>
    </lineage>
</organism>
<dbReference type="EMBL" id="WFLN01000007">
    <property type="protein sequence ID" value="KAB8029706.1"/>
    <property type="molecule type" value="Genomic_DNA"/>
</dbReference>